<dbReference type="EMBL" id="JABWAB010000005">
    <property type="protein sequence ID" value="KAF6050999.1"/>
    <property type="molecule type" value="Genomic_DNA"/>
</dbReference>
<dbReference type="AlphaFoldDB" id="A0A8X7T9W3"/>
<evidence type="ECO:0000313" key="3">
    <source>
        <dbReference type="Proteomes" id="UP000590412"/>
    </source>
</evidence>
<dbReference type="SUPFAM" id="SSF81698">
    <property type="entry name" value="FF domain"/>
    <property type="match status" value="1"/>
</dbReference>
<gene>
    <name evidence="2" type="ORF">FOB60_003667</name>
</gene>
<feature type="compositionally biased region" description="Basic and acidic residues" evidence="1">
    <location>
        <begin position="136"/>
        <end position="156"/>
    </location>
</feature>
<reference evidence="2" key="1">
    <citation type="submission" date="2020-03" db="EMBL/GenBank/DDBJ databases">
        <title>FDA dAtabase for Regulatory Grade micrObial Sequences (FDA-ARGOS): Supporting development and validation of Infectious Disease Dx tests.</title>
        <authorList>
            <person name="Campos J."/>
            <person name="Goldberg B."/>
            <person name="Tallon L."/>
            <person name="Sadzewicz L."/>
            <person name="Vavikolanu K."/>
            <person name="Mehta A."/>
            <person name="Aluvathingal J."/>
            <person name="Nadendla S."/>
            <person name="Nandy P."/>
            <person name="Geyer C."/>
            <person name="Yan Y."/>
            <person name="Sichtig H."/>
        </authorList>
    </citation>
    <scope>NUCLEOTIDE SEQUENCE [LARGE SCALE GENOMIC DNA]</scope>
    <source>
        <strain evidence="2">FDAARGOS_652</strain>
    </source>
</reference>
<sequence length="469" mass="54325">MSETQHNRKSKFRTDSIKAHRICIVGMKPLFIYPISQSSTWYIIITDTSNHFYFNADDGHAYWQLSDLVEKYGVDIEELLAQVNYDQLGLLFARSRGLRLRSHKTDKSGENVSTVGGDQEQLHIKNEVEIVYENEPVDKNENETSEKSNPVEETFHVKSAGGKGIVSGYSSSEDEEEEDDQVKADETPSHGVHQKAPTNDKDITDDIVSKVLDQRDDEEEQSDNHSQISLDLSVDDESEEKKSAIEEFKQMLDNYSSQISSFDSWDIIEDQLVNEFIKYPVYHGIGSRREKSDIFLDWVDNRDLEEKAEDLSDEQEEEMVFPTGKIQLLSLLQNHKDQVKALFYQEFYTSHYKSINQIDLPKSTKEETYGSYKQFIQDFAKFERDFKKTAEYKKGVNVKVMKLDEYLSSQESFPKGTFTIFPELSFFDNWIRLLNQFFKNEVTIAEAEINFLLGDEKRLNSYVSKLNAS</sequence>
<feature type="region of interest" description="Disordered" evidence="1">
    <location>
        <begin position="132"/>
        <end position="241"/>
    </location>
</feature>
<evidence type="ECO:0000313" key="2">
    <source>
        <dbReference type="EMBL" id="KAF6050999.1"/>
    </source>
</evidence>
<organism evidence="2 3">
    <name type="scientific">Candida parapsilosis</name>
    <name type="common">Yeast</name>
    <dbReference type="NCBI Taxonomy" id="5480"/>
    <lineage>
        <taxon>Eukaryota</taxon>
        <taxon>Fungi</taxon>
        <taxon>Dikarya</taxon>
        <taxon>Ascomycota</taxon>
        <taxon>Saccharomycotina</taxon>
        <taxon>Pichiomycetes</taxon>
        <taxon>Debaryomycetaceae</taxon>
        <taxon>Candida/Lodderomyces clade</taxon>
        <taxon>Candida</taxon>
    </lineage>
</organism>
<protein>
    <submittedName>
        <fullName evidence="2">Uncharacterized protein</fullName>
    </submittedName>
</protein>
<name>A0A8X7T9W3_CANPA</name>
<dbReference type="Gene3D" id="1.10.10.440">
    <property type="entry name" value="FF domain"/>
    <property type="match status" value="1"/>
</dbReference>
<comment type="caution">
    <text evidence="2">The sequence shown here is derived from an EMBL/GenBank/DDBJ whole genome shotgun (WGS) entry which is preliminary data.</text>
</comment>
<proteinExistence type="predicted"/>
<dbReference type="Proteomes" id="UP000590412">
    <property type="component" value="Unassembled WGS sequence"/>
</dbReference>
<dbReference type="OrthoDB" id="4023202at2759"/>
<feature type="compositionally biased region" description="Basic and acidic residues" evidence="1">
    <location>
        <begin position="198"/>
        <end position="214"/>
    </location>
</feature>
<dbReference type="InterPro" id="IPR036517">
    <property type="entry name" value="FF_domain_sf"/>
</dbReference>
<accession>A0A8X7T9W3</accession>
<evidence type="ECO:0000256" key="1">
    <source>
        <dbReference type="SAM" id="MobiDB-lite"/>
    </source>
</evidence>